<dbReference type="GeneID" id="125316745"/>
<organism evidence="2 3">
    <name type="scientific">Rhodamnia argentea</name>
    <dbReference type="NCBI Taxonomy" id="178133"/>
    <lineage>
        <taxon>Eukaryota</taxon>
        <taxon>Viridiplantae</taxon>
        <taxon>Streptophyta</taxon>
        <taxon>Embryophyta</taxon>
        <taxon>Tracheophyta</taxon>
        <taxon>Spermatophyta</taxon>
        <taxon>Magnoliopsida</taxon>
        <taxon>eudicotyledons</taxon>
        <taxon>Gunneridae</taxon>
        <taxon>Pentapetalae</taxon>
        <taxon>rosids</taxon>
        <taxon>malvids</taxon>
        <taxon>Myrtales</taxon>
        <taxon>Myrtaceae</taxon>
        <taxon>Myrtoideae</taxon>
        <taxon>Myrteae</taxon>
        <taxon>Australasian group</taxon>
        <taxon>Rhodamnia</taxon>
    </lineage>
</organism>
<gene>
    <name evidence="3" type="primary">LOC125316745</name>
</gene>
<dbReference type="RefSeq" id="XP_048141968.1">
    <property type="nucleotide sequence ID" value="XM_048286011.1"/>
</dbReference>
<evidence type="ECO:0000313" key="3">
    <source>
        <dbReference type="RefSeq" id="XP_048141968.1"/>
    </source>
</evidence>
<keyword evidence="2" id="KW-1185">Reference proteome</keyword>
<accession>A0ABM3HZF5</accession>
<evidence type="ECO:0000256" key="1">
    <source>
        <dbReference type="SAM" id="MobiDB-lite"/>
    </source>
</evidence>
<dbReference type="Proteomes" id="UP000827889">
    <property type="component" value="Chromosome 10"/>
</dbReference>
<protein>
    <submittedName>
        <fullName evidence="3">Uncharacterized protein LOC125316745</fullName>
    </submittedName>
</protein>
<reference evidence="3" key="1">
    <citation type="submission" date="2025-08" db="UniProtKB">
        <authorList>
            <consortium name="RefSeq"/>
        </authorList>
    </citation>
    <scope>IDENTIFICATION</scope>
    <source>
        <tissue evidence="3">Leaf</tissue>
    </source>
</reference>
<name>A0ABM3HZF5_9MYRT</name>
<sequence length="124" mass="13537">MSTTSSGTARTCHYYDKPGHIQKFCYKLHGRPVPGQQQRFANTASGIDSFSQSSEGKVVVMSEEEFARYNQSHISQPTSSTATSSQTGNANVCLSAASRPWIIDSGASDHMSGFSGSRYEEDDW</sequence>
<proteinExistence type="predicted"/>
<evidence type="ECO:0000313" key="2">
    <source>
        <dbReference type="Proteomes" id="UP000827889"/>
    </source>
</evidence>
<feature type="region of interest" description="Disordered" evidence="1">
    <location>
        <begin position="104"/>
        <end position="124"/>
    </location>
</feature>